<keyword evidence="1" id="KW-1185">Reference proteome</keyword>
<sequence length="305" mass="33535">MAQVGQCAVPTVVCSIVVKSGWANLNTIAMLRVSRDDQWMDDPLDVQRHCCGLQPFKRTNMRSPAVDNAAISPTTSFGEVTWGKSKFNSLSPYISIAGQEEPLRFVVSNRASDGRINIKCNRCVIHTVRNRKSGVKGMPMFCSPSRITSGSTAIHCPPPGIVVDLICPRPRSAVKNLTRSAPHVPQPNRSRKLSFNKSLPSVVADSVPNFGDVQWTLGKRGGRVAAIALPHLVEPAHFCISAANQGIQSFIILKCSWCMTLSSRSRAHGKGPLKVVNFKVLNDQWVMHNPQYVKNHCCKLQPPYL</sequence>
<dbReference type="Proteomes" id="UP000887574">
    <property type="component" value="Unplaced"/>
</dbReference>
<protein>
    <submittedName>
        <fullName evidence="2">Uncharacterized protein</fullName>
    </submittedName>
</protein>
<accession>A0A915DW18</accession>
<name>A0A915DW18_9BILA</name>
<dbReference type="AlphaFoldDB" id="A0A915DW18"/>
<organism evidence="1 2">
    <name type="scientific">Ditylenchus dipsaci</name>
    <dbReference type="NCBI Taxonomy" id="166011"/>
    <lineage>
        <taxon>Eukaryota</taxon>
        <taxon>Metazoa</taxon>
        <taxon>Ecdysozoa</taxon>
        <taxon>Nematoda</taxon>
        <taxon>Chromadorea</taxon>
        <taxon>Rhabditida</taxon>
        <taxon>Tylenchina</taxon>
        <taxon>Tylenchomorpha</taxon>
        <taxon>Sphaerularioidea</taxon>
        <taxon>Anguinidae</taxon>
        <taxon>Anguininae</taxon>
        <taxon>Ditylenchus</taxon>
    </lineage>
</organism>
<evidence type="ECO:0000313" key="1">
    <source>
        <dbReference type="Proteomes" id="UP000887574"/>
    </source>
</evidence>
<evidence type="ECO:0000313" key="2">
    <source>
        <dbReference type="WBParaSite" id="jg23555"/>
    </source>
</evidence>
<dbReference type="WBParaSite" id="jg23555">
    <property type="protein sequence ID" value="jg23555"/>
    <property type="gene ID" value="jg23555"/>
</dbReference>
<proteinExistence type="predicted"/>
<reference evidence="2" key="1">
    <citation type="submission" date="2022-11" db="UniProtKB">
        <authorList>
            <consortium name="WormBaseParasite"/>
        </authorList>
    </citation>
    <scope>IDENTIFICATION</scope>
</reference>